<evidence type="ECO:0000256" key="3">
    <source>
        <dbReference type="ARBA" id="ARBA00012929"/>
    </source>
</evidence>
<dbReference type="EMBL" id="JANUGV010000001">
    <property type="protein sequence ID" value="MCS0606613.1"/>
    <property type="molecule type" value="Genomic_DNA"/>
</dbReference>
<sequence>MNILLTGASGQVGYELRRSLQGLGNVVAPTRSGLDLSDLAQLRSVVRELKPGLIVNAAACTAVERAESEPALALRVNAEAPGVLADEARLVGAAIVHYSTDYVFDGRQQAPYREEDTPAPLNAYGRSKLAGEQAVAASGAAHLILRTSWVYGLRGHNFLCTMLERARQGHALRVVADQFSAPTWSRTLAEITAQLLVRAQAPGWWQAHSGIYHLSCDGQTSWHGFAQAIMAEAGIGCEVQAIGSAEYPSPVRRPGNSTLCCDKLKALGLVFPSWHEALHLCMQDRAIVEYD</sequence>
<evidence type="ECO:0000256" key="1">
    <source>
        <dbReference type="ARBA" id="ARBA00004781"/>
    </source>
</evidence>
<protein>
    <recommendedName>
        <fullName evidence="4 6">dTDP-4-dehydrorhamnose reductase</fullName>
        <ecNumber evidence="3 6">1.1.1.133</ecNumber>
    </recommendedName>
</protein>
<dbReference type="CDD" id="cd05254">
    <property type="entry name" value="dTDP_HR_like_SDR_e"/>
    <property type="match status" value="1"/>
</dbReference>
<dbReference type="RefSeq" id="WP_258854421.1">
    <property type="nucleotide sequence ID" value="NZ_JANUGV010000001.1"/>
</dbReference>
<keyword evidence="6 8" id="KW-0560">Oxidoreductase</keyword>
<keyword evidence="6" id="KW-0521">NADP</keyword>
<dbReference type="Gene3D" id="3.40.50.720">
    <property type="entry name" value="NAD(P)-binding Rossmann-like Domain"/>
    <property type="match status" value="1"/>
</dbReference>
<evidence type="ECO:0000313" key="9">
    <source>
        <dbReference type="Proteomes" id="UP001205861"/>
    </source>
</evidence>
<dbReference type="Gene3D" id="3.90.25.10">
    <property type="entry name" value="UDP-galactose 4-epimerase, domain 1"/>
    <property type="match status" value="1"/>
</dbReference>
<comment type="similarity">
    <text evidence="2 6">Belongs to the dTDP-4-dehydrorhamnose reductase family.</text>
</comment>
<comment type="caution">
    <text evidence="8">The sequence shown here is derived from an EMBL/GenBank/DDBJ whole genome shotgun (WGS) entry which is preliminary data.</text>
</comment>
<dbReference type="EC" id="1.1.1.133" evidence="3 6"/>
<evidence type="ECO:0000256" key="2">
    <source>
        <dbReference type="ARBA" id="ARBA00010944"/>
    </source>
</evidence>
<comment type="pathway">
    <text evidence="1 6">Carbohydrate biosynthesis; dTDP-L-rhamnose biosynthesis.</text>
</comment>
<dbReference type="PANTHER" id="PTHR10491">
    <property type="entry name" value="DTDP-4-DEHYDRORHAMNOSE REDUCTASE"/>
    <property type="match status" value="1"/>
</dbReference>
<dbReference type="PANTHER" id="PTHR10491:SF4">
    <property type="entry name" value="METHIONINE ADENOSYLTRANSFERASE 2 SUBUNIT BETA"/>
    <property type="match status" value="1"/>
</dbReference>
<keyword evidence="9" id="KW-1185">Reference proteome</keyword>
<proteinExistence type="inferred from homology"/>
<dbReference type="Proteomes" id="UP001205861">
    <property type="component" value="Unassembled WGS sequence"/>
</dbReference>
<evidence type="ECO:0000256" key="6">
    <source>
        <dbReference type="RuleBase" id="RU364082"/>
    </source>
</evidence>
<dbReference type="GO" id="GO:0008831">
    <property type="term" value="F:dTDP-4-dehydrorhamnose reductase activity"/>
    <property type="evidence" value="ECO:0007669"/>
    <property type="project" value="UniProtKB-EC"/>
</dbReference>
<reference evidence="8 9" key="1">
    <citation type="submission" date="2022-08" db="EMBL/GenBank/DDBJ databases">
        <title>Reclassification of Massilia species as members of the genera Telluria, Duganella, Pseudoduganella, Mokoshia gen. nov. and Zemynaea gen. nov. using orthogonal and non-orthogonal genome-based approaches.</title>
        <authorList>
            <person name="Bowman J.P."/>
        </authorList>
    </citation>
    <scope>NUCLEOTIDE SEQUENCE [LARGE SCALE GENOMIC DNA]</scope>
    <source>
        <strain evidence="8 9">JCM 31607</strain>
    </source>
</reference>
<comment type="cofactor">
    <cofactor evidence="6">
        <name>Mg(2+)</name>
        <dbReference type="ChEBI" id="CHEBI:18420"/>
    </cofactor>
    <text evidence="6">Binds 1 Mg(2+) ion per monomer.</text>
</comment>
<feature type="domain" description="RmlD-like substrate binding" evidence="7">
    <location>
        <begin position="1"/>
        <end position="284"/>
    </location>
</feature>
<organism evidence="8 9">
    <name type="scientific">Massilia solisilvae</name>
    <dbReference type="NCBI Taxonomy" id="1811225"/>
    <lineage>
        <taxon>Bacteria</taxon>
        <taxon>Pseudomonadati</taxon>
        <taxon>Pseudomonadota</taxon>
        <taxon>Betaproteobacteria</taxon>
        <taxon>Burkholderiales</taxon>
        <taxon>Oxalobacteraceae</taxon>
        <taxon>Telluria group</taxon>
        <taxon>Massilia</taxon>
    </lineage>
</organism>
<dbReference type="InterPro" id="IPR029903">
    <property type="entry name" value="RmlD-like-bd"/>
</dbReference>
<dbReference type="SUPFAM" id="SSF51735">
    <property type="entry name" value="NAD(P)-binding Rossmann-fold domains"/>
    <property type="match status" value="1"/>
</dbReference>
<evidence type="ECO:0000256" key="4">
    <source>
        <dbReference type="ARBA" id="ARBA00017099"/>
    </source>
</evidence>
<evidence type="ECO:0000256" key="5">
    <source>
        <dbReference type="ARBA" id="ARBA00048200"/>
    </source>
</evidence>
<evidence type="ECO:0000259" key="7">
    <source>
        <dbReference type="Pfam" id="PF04321"/>
    </source>
</evidence>
<dbReference type="InterPro" id="IPR005913">
    <property type="entry name" value="dTDP_dehydrorham_reduct"/>
</dbReference>
<evidence type="ECO:0000313" key="8">
    <source>
        <dbReference type="EMBL" id="MCS0606613.1"/>
    </source>
</evidence>
<dbReference type="NCBIfam" id="TIGR01214">
    <property type="entry name" value="rmlD"/>
    <property type="match status" value="1"/>
</dbReference>
<dbReference type="InterPro" id="IPR036291">
    <property type="entry name" value="NAD(P)-bd_dom_sf"/>
</dbReference>
<comment type="function">
    <text evidence="6">Catalyzes the reduction of dTDP-6-deoxy-L-lyxo-4-hexulose to yield dTDP-L-rhamnose.</text>
</comment>
<gene>
    <name evidence="8" type="primary">rfbD</name>
    <name evidence="8" type="ORF">NX773_00350</name>
</gene>
<dbReference type="Pfam" id="PF04321">
    <property type="entry name" value="RmlD_sub_bind"/>
    <property type="match status" value="1"/>
</dbReference>
<comment type="catalytic activity">
    <reaction evidence="5 6">
        <text>dTDP-beta-L-rhamnose + NADP(+) = dTDP-4-dehydro-beta-L-rhamnose + NADPH + H(+)</text>
        <dbReference type="Rhea" id="RHEA:21796"/>
        <dbReference type="ChEBI" id="CHEBI:15378"/>
        <dbReference type="ChEBI" id="CHEBI:57510"/>
        <dbReference type="ChEBI" id="CHEBI:57783"/>
        <dbReference type="ChEBI" id="CHEBI:58349"/>
        <dbReference type="ChEBI" id="CHEBI:62830"/>
        <dbReference type="EC" id="1.1.1.133"/>
    </reaction>
</comment>
<accession>A0ABT2BDL2</accession>
<name>A0ABT2BDL2_9BURK</name>